<dbReference type="GO" id="GO:0016887">
    <property type="term" value="F:ATP hydrolysis activity"/>
    <property type="evidence" value="ECO:0007669"/>
    <property type="project" value="InterPro"/>
</dbReference>
<dbReference type="PANTHER" id="PTHR43820:SF4">
    <property type="entry name" value="HIGH-AFFINITY BRANCHED-CHAIN AMINO ACID TRANSPORT ATP-BINDING PROTEIN LIVF"/>
    <property type="match status" value="1"/>
</dbReference>
<dbReference type="Proteomes" id="UP000772181">
    <property type="component" value="Unassembled WGS sequence"/>
</dbReference>
<evidence type="ECO:0000256" key="4">
    <source>
        <dbReference type="ARBA" id="ARBA00022840"/>
    </source>
</evidence>
<accession>A0A933GKT2</accession>
<keyword evidence="5" id="KW-0029">Amino-acid transport</keyword>
<dbReference type="InterPro" id="IPR003439">
    <property type="entry name" value="ABC_transporter-like_ATP-bd"/>
</dbReference>
<organism evidence="7 8">
    <name type="scientific">Tectimicrobiota bacterium</name>
    <dbReference type="NCBI Taxonomy" id="2528274"/>
    <lineage>
        <taxon>Bacteria</taxon>
        <taxon>Pseudomonadati</taxon>
        <taxon>Nitrospinota/Tectimicrobiota group</taxon>
        <taxon>Candidatus Tectimicrobiota</taxon>
    </lineage>
</organism>
<dbReference type="InterPro" id="IPR003593">
    <property type="entry name" value="AAA+_ATPase"/>
</dbReference>
<dbReference type="GO" id="GO:0015658">
    <property type="term" value="F:branched-chain amino acid transmembrane transporter activity"/>
    <property type="evidence" value="ECO:0007669"/>
    <property type="project" value="InterPro"/>
</dbReference>
<evidence type="ECO:0000256" key="3">
    <source>
        <dbReference type="ARBA" id="ARBA00022741"/>
    </source>
</evidence>
<comment type="similarity">
    <text evidence="1">Belongs to the ABC transporter superfamily.</text>
</comment>
<dbReference type="EMBL" id="JACQWF010000225">
    <property type="protein sequence ID" value="MBI4595701.1"/>
    <property type="molecule type" value="Genomic_DNA"/>
</dbReference>
<dbReference type="PIRSF" id="PIRSF039137">
    <property type="entry name" value="ABC_branched_ATPase"/>
    <property type="match status" value="1"/>
</dbReference>
<dbReference type="SUPFAM" id="SSF52540">
    <property type="entry name" value="P-loop containing nucleoside triphosphate hydrolases"/>
    <property type="match status" value="1"/>
</dbReference>
<evidence type="ECO:0000256" key="2">
    <source>
        <dbReference type="ARBA" id="ARBA00022448"/>
    </source>
</evidence>
<evidence type="ECO:0000256" key="5">
    <source>
        <dbReference type="ARBA" id="ARBA00022970"/>
    </source>
</evidence>
<dbReference type="InterPro" id="IPR027417">
    <property type="entry name" value="P-loop_NTPase"/>
</dbReference>
<evidence type="ECO:0000256" key="1">
    <source>
        <dbReference type="ARBA" id="ARBA00005417"/>
    </source>
</evidence>
<protein>
    <submittedName>
        <fullName evidence="7">ABC transporter ATP-binding protein</fullName>
    </submittedName>
</protein>
<dbReference type="AlphaFoldDB" id="A0A933GKT2"/>
<dbReference type="PROSITE" id="PS00211">
    <property type="entry name" value="ABC_TRANSPORTER_1"/>
    <property type="match status" value="1"/>
</dbReference>
<dbReference type="SMART" id="SM00382">
    <property type="entry name" value="AAA"/>
    <property type="match status" value="1"/>
</dbReference>
<name>A0A933GKT2_UNCTE</name>
<dbReference type="GO" id="GO:0005524">
    <property type="term" value="F:ATP binding"/>
    <property type="evidence" value="ECO:0007669"/>
    <property type="project" value="UniProtKB-KW"/>
</dbReference>
<keyword evidence="2" id="KW-0813">Transport</keyword>
<sequence length="247" mass="26946">MLKIENLVTKYGNITAVKGISLEVNQGEIVSIIGSNGAGKSTTLKTISGLLTPAEGCIKFQGKDITAWTPDRILRLGIAQVPEGNLILGELTVRENLLMGAYIRKDKDAIIKDMEGILNSFPPIANRINQRGNTLSGGERQMLAIGRALMSRPSLLLMDEPSLGLAPLIVEEIFHIIRDLSQKGVNILLVEQNARQVLELSDRGYVMEVGSVILCDSGRNLLHNDTVIKAYLGVKRKDNSPNSTRPH</sequence>
<dbReference type="Pfam" id="PF00005">
    <property type="entry name" value="ABC_tran"/>
    <property type="match status" value="1"/>
</dbReference>
<proteinExistence type="inferred from homology"/>
<dbReference type="InterPro" id="IPR030660">
    <property type="entry name" value="ABC_branched_ATPase_LivF/BraG"/>
</dbReference>
<feature type="domain" description="ABC transporter" evidence="6">
    <location>
        <begin position="2"/>
        <end position="234"/>
    </location>
</feature>
<comment type="caution">
    <text evidence="7">The sequence shown here is derived from an EMBL/GenBank/DDBJ whole genome shotgun (WGS) entry which is preliminary data.</text>
</comment>
<evidence type="ECO:0000313" key="8">
    <source>
        <dbReference type="Proteomes" id="UP000772181"/>
    </source>
</evidence>
<dbReference type="Gene3D" id="3.40.50.300">
    <property type="entry name" value="P-loop containing nucleotide triphosphate hydrolases"/>
    <property type="match status" value="1"/>
</dbReference>
<keyword evidence="4 7" id="KW-0067">ATP-binding</keyword>
<dbReference type="InterPro" id="IPR052156">
    <property type="entry name" value="BCAA_Transport_ATP-bd_LivF"/>
</dbReference>
<reference evidence="7" key="1">
    <citation type="submission" date="2020-07" db="EMBL/GenBank/DDBJ databases">
        <title>Huge and variable diversity of episymbiotic CPR bacteria and DPANN archaea in groundwater ecosystems.</title>
        <authorList>
            <person name="He C.Y."/>
            <person name="Keren R."/>
            <person name="Whittaker M."/>
            <person name="Farag I.F."/>
            <person name="Doudna J."/>
            <person name="Cate J.H.D."/>
            <person name="Banfield J.F."/>
        </authorList>
    </citation>
    <scope>NUCLEOTIDE SEQUENCE</scope>
    <source>
        <strain evidence="7">NC_groundwater_1482_Ag_S-0.65um_47_24</strain>
    </source>
</reference>
<evidence type="ECO:0000259" key="6">
    <source>
        <dbReference type="PROSITE" id="PS50893"/>
    </source>
</evidence>
<dbReference type="InterPro" id="IPR017871">
    <property type="entry name" value="ABC_transporter-like_CS"/>
</dbReference>
<dbReference type="GO" id="GO:0015807">
    <property type="term" value="P:L-amino acid transport"/>
    <property type="evidence" value="ECO:0007669"/>
    <property type="project" value="TreeGrafter"/>
</dbReference>
<dbReference type="PANTHER" id="PTHR43820">
    <property type="entry name" value="HIGH-AFFINITY BRANCHED-CHAIN AMINO ACID TRANSPORT ATP-BINDING PROTEIN LIVF"/>
    <property type="match status" value="1"/>
</dbReference>
<gene>
    <name evidence="7" type="ORF">HY730_04895</name>
</gene>
<dbReference type="PROSITE" id="PS50893">
    <property type="entry name" value="ABC_TRANSPORTER_2"/>
    <property type="match status" value="1"/>
</dbReference>
<evidence type="ECO:0000313" key="7">
    <source>
        <dbReference type="EMBL" id="MBI4595701.1"/>
    </source>
</evidence>
<dbReference type="CDD" id="cd03224">
    <property type="entry name" value="ABC_TM1139_LivF_branched"/>
    <property type="match status" value="1"/>
</dbReference>
<keyword evidence="3" id="KW-0547">Nucleotide-binding</keyword>